<protein>
    <submittedName>
        <fullName evidence="1">Uncharacterized protein</fullName>
    </submittedName>
</protein>
<dbReference type="EMBL" id="LANR01000001">
    <property type="protein sequence ID" value="KJV61759.1"/>
    <property type="molecule type" value="Genomic_DNA"/>
</dbReference>
<evidence type="ECO:0000313" key="1">
    <source>
        <dbReference type="EMBL" id="KJV61759.1"/>
    </source>
</evidence>
<accession>A0A0F3N4D5</accession>
<reference evidence="1 2" key="1">
    <citation type="submission" date="2015-01" db="EMBL/GenBank/DDBJ databases">
        <title>Genome Sequencing of Rickettsiales.</title>
        <authorList>
            <person name="Daugherty S.C."/>
            <person name="Su Q."/>
            <person name="Abolude K."/>
            <person name="Beier-Sexton M."/>
            <person name="Carlyon J.A."/>
            <person name="Carter R."/>
            <person name="Day N.P."/>
            <person name="Dumler S.J."/>
            <person name="Dyachenko V."/>
            <person name="Godinez A."/>
            <person name="Kurtti T.J."/>
            <person name="Lichay M."/>
            <person name="Mullins K.E."/>
            <person name="Ott S."/>
            <person name="Pappas-Brown V."/>
            <person name="Paris D.H."/>
            <person name="Patel P."/>
            <person name="Richards A.L."/>
            <person name="Sadzewicz L."/>
            <person name="Sears K."/>
            <person name="Seidman D."/>
            <person name="Sengamalay N."/>
            <person name="Stenos J."/>
            <person name="Tallon L.J."/>
            <person name="Vincent G."/>
            <person name="Fraser C.M."/>
            <person name="Munderloh U."/>
            <person name="Dunning-Hotopp J.C."/>
        </authorList>
    </citation>
    <scope>NUCLEOTIDE SEQUENCE [LARGE SCALE GENOMIC DNA]</scope>
    <source>
        <strain evidence="1 2">Ac/Pa</strain>
    </source>
</reference>
<name>A0A0F3N4D5_RICAM</name>
<evidence type="ECO:0000313" key="2">
    <source>
        <dbReference type="Proteomes" id="UP000033556"/>
    </source>
</evidence>
<sequence length="37" mass="4269">MIRGIQLKILILLVFLWTPWSSHGVTLRTTGFLLSQE</sequence>
<organism evidence="1 2">
    <name type="scientific">Rickettsia amblyommatis str. Ac/Pa</name>
    <dbReference type="NCBI Taxonomy" id="1359164"/>
    <lineage>
        <taxon>Bacteria</taxon>
        <taxon>Pseudomonadati</taxon>
        <taxon>Pseudomonadota</taxon>
        <taxon>Alphaproteobacteria</taxon>
        <taxon>Rickettsiales</taxon>
        <taxon>Rickettsiaceae</taxon>
        <taxon>Rickettsieae</taxon>
        <taxon>Rickettsia</taxon>
        <taxon>spotted fever group</taxon>
    </lineage>
</organism>
<proteinExistence type="predicted"/>
<dbReference type="PATRIC" id="fig|1359164.3.peg.764"/>
<dbReference type="Proteomes" id="UP000033556">
    <property type="component" value="Unassembled WGS sequence"/>
</dbReference>
<gene>
    <name evidence="1" type="ORF">APHACPA_0773</name>
</gene>
<dbReference type="AlphaFoldDB" id="A0A0F3N4D5"/>
<keyword evidence="2" id="KW-1185">Reference proteome</keyword>
<comment type="caution">
    <text evidence="1">The sequence shown here is derived from an EMBL/GenBank/DDBJ whole genome shotgun (WGS) entry which is preliminary data.</text>
</comment>